<evidence type="ECO:0000313" key="15">
    <source>
        <dbReference type="EMBL" id="RRD74711.1"/>
    </source>
</evidence>
<dbReference type="Pfam" id="PF00072">
    <property type="entry name" value="Response_reg"/>
    <property type="match status" value="1"/>
</dbReference>
<dbReference type="PANTHER" id="PTHR45526">
    <property type="entry name" value="TRANSCRIPTIONAL REGULATORY PROTEIN DPIA"/>
    <property type="match status" value="1"/>
</dbReference>
<evidence type="ECO:0000313" key="17">
    <source>
        <dbReference type="Proteomes" id="UP000523197"/>
    </source>
</evidence>
<comment type="subcellular location">
    <subcellularLocation>
        <location evidence="1 9">Cytoplasm</location>
    </subcellularLocation>
</comment>
<dbReference type="EMBL" id="JABFNF010000011">
    <property type="protein sequence ID" value="MBA1887447.1"/>
    <property type="molecule type" value="Genomic_DNA"/>
</dbReference>
<evidence type="ECO:0000256" key="8">
    <source>
        <dbReference type="ARBA" id="ARBA00023163"/>
    </source>
</evidence>
<feature type="domain" description="Response regulatory" evidence="11">
    <location>
        <begin position="3"/>
        <end position="121"/>
    </location>
</feature>
<evidence type="ECO:0000313" key="12">
    <source>
        <dbReference type="EMBL" id="EFC3527919.1"/>
    </source>
</evidence>
<evidence type="ECO:0000256" key="10">
    <source>
        <dbReference type="PROSITE-ProRule" id="PRU00169"/>
    </source>
</evidence>
<dbReference type="InterPro" id="IPR011006">
    <property type="entry name" value="CheY-like_superfamily"/>
</dbReference>
<dbReference type="Proteomes" id="UP000538406">
    <property type="component" value="Unassembled WGS sequence"/>
</dbReference>
<evidence type="ECO:0000256" key="2">
    <source>
        <dbReference type="ARBA" id="ARBA00022490"/>
    </source>
</evidence>
<organism evidence="14 17">
    <name type="scientific">Escherichia coli</name>
    <dbReference type="NCBI Taxonomy" id="562"/>
    <lineage>
        <taxon>Bacteria</taxon>
        <taxon>Pseudomonadati</taxon>
        <taxon>Pseudomonadota</taxon>
        <taxon>Gammaproteobacteria</taxon>
        <taxon>Enterobacterales</taxon>
        <taxon>Enterobacteriaceae</taxon>
        <taxon>Escherichia</taxon>
    </lineage>
</organism>
<accession>A0A0A1ABL5</accession>
<dbReference type="Proteomes" id="UP000523197">
    <property type="component" value="Unassembled WGS sequence"/>
</dbReference>
<dbReference type="GO" id="GO:0003700">
    <property type="term" value="F:DNA-binding transcription factor activity"/>
    <property type="evidence" value="ECO:0007669"/>
    <property type="project" value="InterPro"/>
</dbReference>
<dbReference type="SMART" id="SM00448">
    <property type="entry name" value="REC"/>
    <property type="match status" value="1"/>
</dbReference>
<evidence type="ECO:0000256" key="1">
    <source>
        <dbReference type="ARBA" id="ARBA00004496"/>
    </source>
</evidence>
<feature type="modified residue" description="4-aspartylphosphate" evidence="10">
    <location>
        <position position="56"/>
    </location>
</feature>
<dbReference type="InterPro" id="IPR024187">
    <property type="entry name" value="Sig_transdc_resp-reg_cit/mal"/>
</dbReference>
<dbReference type="Gene3D" id="3.40.50.2300">
    <property type="match status" value="1"/>
</dbReference>
<dbReference type="SUPFAM" id="SSF52172">
    <property type="entry name" value="CheY-like"/>
    <property type="match status" value="1"/>
</dbReference>
<gene>
    <name evidence="14" type="primary">dcuR</name>
    <name evidence="12" type="ORF">CTR35_005244</name>
    <name evidence="15" type="ORF">EIA08_14770</name>
    <name evidence="13" type="ORF">HL601_15490</name>
    <name evidence="14" type="ORF">HLX92_14850</name>
</gene>
<dbReference type="PANTHER" id="PTHR45526:SF1">
    <property type="entry name" value="TRANSCRIPTIONAL REGULATORY PROTEIN DCUR-RELATED"/>
    <property type="match status" value="1"/>
</dbReference>
<comment type="caution">
    <text evidence="14">The sequence shown here is derived from an EMBL/GenBank/DDBJ whole genome shotgun (WGS) entry which is preliminary data.</text>
</comment>
<keyword evidence="2 9" id="KW-0963">Cytoplasm</keyword>
<proteinExistence type="predicted"/>
<dbReference type="GO" id="GO:0003677">
    <property type="term" value="F:DNA binding"/>
    <property type="evidence" value="ECO:0007669"/>
    <property type="project" value="UniProtKB-KW"/>
</dbReference>
<keyword evidence="7 9" id="KW-0010">Activator</keyword>
<keyword evidence="3 10" id="KW-0597">Phosphoprotein</keyword>
<evidence type="ECO:0000313" key="18">
    <source>
        <dbReference type="Proteomes" id="UP000538406"/>
    </source>
</evidence>
<dbReference type="Proteomes" id="UP000271008">
    <property type="component" value="Unassembled WGS sequence"/>
</dbReference>
<evidence type="ECO:0000256" key="5">
    <source>
        <dbReference type="ARBA" id="ARBA00023015"/>
    </source>
</evidence>
<keyword evidence="4 9" id="KW-0902">Two-component regulatory system</keyword>
<evidence type="ECO:0000313" key="13">
    <source>
        <dbReference type="EMBL" id="HAJ0996993.1"/>
    </source>
</evidence>
<evidence type="ECO:0000256" key="9">
    <source>
        <dbReference type="PIRNR" id="PIRNR006171"/>
    </source>
</evidence>
<dbReference type="EMBL" id="RQTU01000013">
    <property type="protein sequence ID" value="RRD74711.1"/>
    <property type="molecule type" value="Genomic_DNA"/>
</dbReference>
<keyword evidence="8 9" id="KW-0804">Transcription</keyword>
<reference evidence="14 17" key="5">
    <citation type="submission" date="2020-05" db="EMBL/GenBank/DDBJ databases">
        <title>Epidemiological investigations into extended-spectrum beta-lactam resistant Escherichia coli ST457 carried by Australian Silver gulls identified clonal lineages that cause ExPEC disease.</title>
        <authorList>
            <person name="Nesporova K."/>
            <person name="Wyrsch E.R."/>
            <person name="Valcek A."/>
            <person name="Bitar I."/>
            <person name="Chaw K."/>
            <person name="Harris P."/>
            <person name="Hrabak J."/>
            <person name="Djordjevic S.P."/>
            <person name="Dolejska M."/>
        </authorList>
    </citation>
    <scope>NUCLEOTIDE SEQUENCE [LARGE SCALE GENOMIC DNA]</scope>
    <source>
        <strain evidence="14 17">CE1966</strain>
    </source>
</reference>
<sequence>MNNVLIVDDDILVADVIRRIVEQTPAFKCCGIALSLGQAKEIISENKKLADLILLDLYINKDNGLDLLPFLHSIHCKSDVIVISAADDSATIKDSLHYGVSDYLIKPFHISRLVDSLTRWKHKKTLLESQKIFNQSELDLLTHKIIPNTEKIRHLPKGLSTDTLRIICRWIDEHQHKKFTLNELASGIKISRISCRKYIIWLVSCHILAFDFSCGVTGRPAYRYWIRHQYYPYIKKYSEKP</sequence>
<dbReference type="InterPro" id="IPR051271">
    <property type="entry name" value="2C-system_Tx_regulators"/>
</dbReference>
<reference evidence="13" key="1">
    <citation type="journal article" date="2018" name="Genome Biol.">
        <title>SKESA: strategic k-mer extension for scrupulous assemblies.</title>
        <authorList>
            <person name="Souvorov A."/>
            <person name="Agarwala R."/>
            <person name="Lipman D.J."/>
        </authorList>
    </citation>
    <scope>NUCLEOTIDE SEQUENCE [LARGE SCALE GENOMIC DNA]</scope>
    <source>
        <strain evidence="13">EC00605</strain>
    </source>
</reference>
<dbReference type="GO" id="GO:0005737">
    <property type="term" value="C:cytoplasm"/>
    <property type="evidence" value="ECO:0007669"/>
    <property type="project" value="UniProtKB-SubCell"/>
</dbReference>
<dbReference type="PROSITE" id="PS50110">
    <property type="entry name" value="RESPONSE_REGULATORY"/>
    <property type="match status" value="1"/>
</dbReference>
<dbReference type="NCBIfam" id="NF007750">
    <property type="entry name" value="PRK10430.1"/>
    <property type="match status" value="1"/>
</dbReference>
<evidence type="ECO:0000256" key="3">
    <source>
        <dbReference type="ARBA" id="ARBA00022553"/>
    </source>
</evidence>
<evidence type="ECO:0000256" key="7">
    <source>
        <dbReference type="ARBA" id="ARBA00023159"/>
    </source>
</evidence>
<reference evidence="15 16" key="3">
    <citation type="submission" date="2018-11" db="EMBL/GenBank/DDBJ databases">
        <title>Enterobacteriaceae from Patient.</title>
        <authorList>
            <person name="Shen C."/>
            <person name="Yang Y."/>
            <person name="Tian G."/>
        </authorList>
    </citation>
    <scope>NUCLEOTIDE SEQUENCE [LARGE SCALE GENOMIC DNA]</scope>
    <source>
        <strain evidence="15 16">GBGD28</strain>
    </source>
</reference>
<evidence type="ECO:0000256" key="6">
    <source>
        <dbReference type="ARBA" id="ARBA00023125"/>
    </source>
</evidence>
<protein>
    <recommendedName>
        <fullName evidence="9">Transcriptional regulatory protein</fullName>
    </recommendedName>
</protein>
<name>A0A0A1ABL5_ECOLX</name>
<evidence type="ECO:0000313" key="14">
    <source>
        <dbReference type="EMBL" id="MBA1887447.1"/>
    </source>
</evidence>
<evidence type="ECO:0000256" key="4">
    <source>
        <dbReference type="ARBA" id="ARBA00023012"/>
    </source>
</evidence>
<keyword evidence="6 9" id="KW-0238">DNA-binding</keyword>
<dbReference type="InterPro" id="IPR001789">
    <property type="entry name" value="Sig_transdc_resp-reg_receiver"/>
</dbReference>
<dbReference type="PIRSF" id="PIRSF006171">
    <property type="entry name" value="RR_citrat_malat"/>
    <property type="match status" value="1"/>
</dbReference>
<reference evidence="13" key="4">
    <citation type="submission" date="2019-09" db="EMBL/GenBank/DDBJ databases">
        <authorList>
            <consortium name="NCBI Pathogen Detection Project"/>
        </authorList>
    </citation>
    <scope>NUCLEOTIDE SEQUENCE</scope>
    <source>
        <strain evidence="13">EC00605</strain>
    </source>
</reference>
<keyword evidence="5 9" id="KW-0805">Transcription regulation</keyword>
<evidence type="ECO:0000259" key="11">
    <source>
        <dbReference type="PROSITE" id="PS50110"/>
    </source>
</evidence>
<dbReference type="EMBL" id="AASHPR010000155">
    <property type="protein sequence ID" value="EFC3527919.1"/>
    <property type="molecule type" value="Genomic_DNA"/>
</dbReference>
<reference evidence="12 18" key="2">
    <citation type="submission" date="2018-08" db="EMBL/GenBank/DDBJ databases">
        <authorList>
            <consortium name="NARMS: The National Antimicrobial Resistance Monitoring System"/>
        </authorList>
    </citation>
    <scope>NUCLEOTIDE SEQUENCE [LARGE SCALE GENOMIC DNA]</scope>
    <source>
        <strain evidence="12 18">FSIS11705178</strain>
    </source>
</reference>
<dbReference type="AlphaFoldDB" id="A0A0A1ABL5"/>
<dbReference type="EMBL" id="DABGZR010000015">
    <property type="protein sequence ID" value="HAJ0996993.1"/>
    <property type="molecule type" value="Genomic_DNA"/>
</dbReference>
<evidence type="ECO:0000313" key="16">
    <source>
        <dbReference type="Proteomes" id="UP000271008"/>
    </source>
</evidence>
<dbReference type="GO" id="GO:0000156">
    <property type="term" value="F:phosphorelay response regulator activity"/>
    <property type="evidence" value="ECO:0007669"/>
    <property type="project" value="TreeGrafter"/>
</dbReference>
<dbReference type="RefSeq" id="WP_001067028.1">
    <property type="nucleotide sequence ID" value="NZ_AP021933.1"/>
</dbReference>